<dbReference type="EMBL" id="CP036259">
    <property type="protein sequence ID" value="QDR79376.1"/>
    <property type="molecule type" value="Genomic_DNA"/>
</dbReference>
<keyword evidence="2" id="KW-1185">Reference proteome</keyword>
<proteinExistence type="predicted"/>
<evidence type="ECO:0008006" key="3">
    <source>
        <dbReference type="Google" id="ProtNLM"/>
    </source>
</evidence>
<dbReference type="AlphaFoldDB" id="A0A517DQ25"/>
<dbReference type="Proteomes" id="UP000320776">
    <property type="component" value="Chromosome"/>
</dbReference>
<dbReference type="Pfam" id="PF10055">
    <property type="entry name" value="DUF2292"/>
    <property type="match status" value="2"/>
</dbReference>
<reference evidence="1 2" key="1">
    <citation type="submission" date="2019-02" db="EMBL/GenBank/DDBJ databases">
        <title>Closed genome of Sporomusa termitida DSM 4440.</title>
        <authorList>
            <person name="Poehlein A."/>
            <person name="Daniel R."/>
        </authorList>
    </citation>
    <scope>NUCLEOTIDE SEQUENCE [LARGE SCALE GENOMIC DNA]</scope>
    <source>
        <strain evidence="1 2">DSM 4440</strain>
    </source>
</reference>
<evidence type="ECO:0000313" key="1">
    <source>
        <dbReference type="EMBL" id="QDR79376.1"/>
    </source>
</evidence>
<protein>
    <recommendedName>
        <fullName evidence="3">DUF2292 domain-containing protein</fullName>
    </recommendedName>
</protein>
<dbReference type="InterPro" id="IPR018743">
    <property type="entry name" value="DUF2292"/>
</dbReference>
<organism evidence="1 2">
    <name type="scientific">Sporomusa termitida</name>
    <dbReference type="NCBI Taxonomy" id="2377"/>
    <lineage>
        <taxon>Bacteria</taxon>
        <taxon>Bacillati</taxon>
        <taxon>Bacillota</taxon>
        <taxon>Negativicutes</taxon>
        <taxon>Selenomonadales</taxon>
        <taxon>Sporomusaceae</taxon>
        <taxon>Sporomusa</taxon>
    </lineage>
</organism>
<dbReference type="RefSeq" id="WP_246105458.1">
    <property type="nucleotide sequence ID" value="NZ_CP036259.1"/>
</dbReference>
<sequence>MEKLTPKKLLLPQVMELIRHSLHTVQYGHLILTIQDGCVIKMERTERFIFSSKNRKGYVIRDVPEGQHSLQSKIIAQLQGLMYGQLIIRIEDGRVDQIEKTEKRRINEYEGIHGDGI</sequence>
<accession>A0A517DQ25</accession>
<dbReference type="KEGG" id="sted:SPTER_06500"/>
<gene>
    <name evidence="1" type="ORF">SPTER_06500</name>
</gene>
<name>A0A517DQ25_9FIRM</name>
<evidence type="ECO:0000313" key="2">
    <source>
        <dbReference type="Proteomes" id="UP000320776"/>
    </source>
</evidence>